<comment type="caution">
    <text evidence="2">The sequence shown here is derived from an EMBL/GenBank/DDBJ whole genome shotgun (WGS) entry which is preliminary data.</text>
</comment>
<sequence>MIAGTSSASLRHLRLIPLDNDTSVKRSVKMSVKIFPFVKAELLLILFGSYAIIKSNRTIRMKICET</sequence>
<evidence type="ECO:0000313" key="3">
    <source>
        <dbReference type="Proteomes" id="UP000003671"/>
    </source>
</evidence>
<accession>C9KLI9</accession>
<dbReference type="Proteomes" id="UP000003671">
    <property type="component" value="Unassembled WGS sequence"/>
</dbReference>
<dbReference type="EMBL" id="ABWK02000012">
    <property type="protein sequence ID" value="EEX69003.1"/>
    <property type="molecule type" value="Genomic_DNA"/>
</dbReference>
<dbReference type="HOGENOM" id="CLU_2826388_0_0_9"/>
<protein>
    <submittedName>
        <fullName evidence="2">Uncharacterized protein</fullName>
    </submittedName>
</protein>
<organism evidence="2 3">
    <name type="scientific">Mitsuokella multacida DSM 20544</name>
    <dbReference type="NCBI Taxonomy" id="500635"/>
    <lineage>
        <taxon>Bacteria</taxon>
        <taxon>Bacillati</taxon>
        <taxon>Bacillota</taxon>
        <taxon>Negativicutes</taxon>
        <taxon>Selenomonadales</taxon>
        <taxon>Selenomonadaceae</taxon>
        <taxon>Mitsuokella</taxon>
    </lineage>
</organism>
<gene>
    <name evidence="2" type="ORF">MITSMUL_04073</name>
</gene>
<proteinExistence type="predicted"/>
<dbReference type="AlphaFoldDB" id="C9KLI9"/>
<keyword evidence="3" id="KW-1185">Reference proteome</keyword>
<reference evidence="2" key="1">
    <citation type="submission" date="2009-09" db="EMBL/GenBank/DDBJ databases">
        <authorList>
            <person name="Weinstock G."/>
            <person name="Sodergren E."/>
            <person name="Clifton S."/>
            <person name="Fulton L."/>
            <person name="Fulton B."/>
            <person name="Courtney L."/>
            <person name="Fronick C."/>
            <person name="Harrison M."/>
            <person name="Strong C."/>
            <person name="Farmer C."/>
            <person name="Delahaunty K."/>
            <person name="Markovic C."/>
            <person name="Hall O."/>
            <person name="Minx P."/>
            <person name="Tomlinson C."/>
            <person name="Mitreva M."/>
            <person name="Nelson J."/>
            <person name="Hou S."/>
            <person name="Wollam A."/>
            <person name="Pepin K.H."/>
            <person name="Johnson M."/>
            <person name="Bhonagiri V."/>
            <person name="Nash W.E."/>
            <person name="Warren W."/>
            <person name="Chinwalla A."/>
            <person name="Mardis E.R."/>
            <person name="Wilson R.K."/>
        </authorList>
    </citation>
    <scope>NUCLEOTIDE SEQUENCE [LARGE SCALE GENOMIC DNA]</scope>
    <source>
        <strain evidence="2">DSM 20544</strain>
    </source>
</reference>
<name>C9KLI9_9FIRM</name>
<keyword evidence="1" id="KW-1133">Transmembrane helix</keyword>
<evidence type="ECO:0000313" key="2">
    <source>
        <dbReference type="EMBL" id="EEX69003.1"/>
    </source>
</evidence>
<keyword evidence="1" id="KW-0472">Membrane</keyword>
<keyword evidence="1" id="KW-0812">Transmembrane</keyword>
<evidence type="ECO:0000256" key="1">
    <source>
        <dbReference type="SAM" id="Phobius"/>
    </source>
</evidence>
<feature type="transmembrane region" description="Helical" evidence="1">
    <location>
        <begin position="34"/>
        <end position="53"/>
    </location>
</feature>